<feature type="non-terminal residue" evidence="2">
    <location>
        <position position="1"/>
    </location>
</feature>
<evidence type="ECO:0000256" key="1">
    <source>
        <dbReference type="SAM" id="Phobius"/>
    </source>
</evidence>
<proteinExistence type="predicted"/>
<keyword evidence="1" id="KW-0472">Membrane</keyword>
<keyword evidence="1" id="KW-0812">Transmembrane</keyword>
<evidence type="ECO:0000313" key="3">
    <source>
        <dbReference type="Proteomes" id="UP000230423"/>
    </source>
</evidence>
<keyword evidence="3" id="KW-1185">Reference proteome</keyword>
<keyword evidence="1" id="KW-1133">Transmembrane helix</keyword>
<evidence type="ECO:0000313" key="2">
    <source>
        <dbReference type="EMBL" id="PIO67099.1"/>
    </source>
</evidence>
<dbReference type="AlphaFoldDB" id="A0A2G9UA48"/>
<organism evidence="2 3">
    <name type="scientific">Teladorsagia circumcincta</name>
    <name type="common">Brown stomach worm</name>
    <name type="synonym">Ostertagia circumcincta</name>
    <dbReference type="NCBI Taxonomy" id="45464"/>
    <lineage>
        <taxon>Eukaryota</taxon>
        <taxon>Metazoa</taxon>
        <taxon>Ecdysozoa</taxon>
        <taxon>Nematoda</taxon>
        <taxon>Chromadorea</taxon>
        <taxon>Rhabditida</taxon>
        <taxon>Rhabditina</taxon>
        <taxon>Rhabditomorpha</taxon>
        <taxon>Strongyloidea</taxon>
        <taxon>Trichostrongylidae</taxon>
        <taxon>Teladorsagia</taxon>
    </lineage>
</organism>
<protein>
    <submittedName>
        <fullName evidence="2">Uncharacterized protein</fullName>
    </submittedName>
</protein>
<accession>A0A2G9UA48</accession>
<dbReference type="Proteomes" id="UP000230423">
    <property type="component" value="Unassembled WGS sequence"/>
</dbReference>
<dbReference type="EMBL" id="KZ347813">
    <property type="protein sequence ID" value="PIO67099.1"/>
    <property type="molecule type" value="Genomic_DNA"/>
</dbReference>
<gene>
    <name evidence="2" type="ORF">TELCIR_11166</name>
</gene>
<feature type="transmembrane region" description="Helical" evidence="1">
    <location>
        <begin position="56"/>
        <end position="82"/>
    </location>
</feature>
<sequence>MKPNEDGEQERSIPSGMNTIIPPLPTVARATAITAIRYRLKIIGLYSSIAMTDVKAFLYEICIPAIGALCFLAAVLNIAVFISRFHVKSRSATLELTYSLALSDTWTSLVIAISLCWNSYKPVVLQIPHNSYCFPLTLETLPAQIAANNPCFISKQYYMAEDAKLKCHG</sequence>
<dbReference type="OrthoDB" id="9894375at2759"/>
<reference evidence="2 3" key="1">
    <citation type="submission" date="2015-09" db="EMBL/GenBank/DDBJ databases">
        <title>Draft genome of the parasitic nematode Teladorsagia circumcincta isolate WARC Sus (inbred).</title>
        <authorList>
            <person name="Mitreva M."/>
        </authorList>
    </citation>
    <scope>NUCLEOTIDE SEQUENCE [LARGE SCALE GENOMIC DNA]</scope>
    <source>
        <strain evidence="2 3">S</strain>
    </source>
</reference>
<name>A0A2G9UA48_TELCI</name>